<sequence>MKKLLSFTLLSMLLVGCSQFKITKPLSSANLHKPMQADDNSQPDDVSDIQILASSASRNMLLGKWYGIRTMENGGQKEWLTERSADGTYRVDFRFVDTDGSARSQSEVGFWGVSGDIYFRIFRGWVTVEGMKPADPTVADHYDAYKIEGLDDNAFSYIHLTRNQRYTVKKVPTDFRLPITVKSKETEPLTFSY</sequence>
<evidence type="ECO:0000256" key="1">
    <source>
        <dbReference type="SAM" id="SignalP"/>
    </source>
</evidence>
<evidence type="ECO:0008006" key="4">
    <source>
        <dbReference type="Google" id="ProtNLM"/>
    </source>
</evidence>
<reference evidence="2 3" key="1">
    <citation type="journal article" date="2011" name="Int. J. Syst. Evol. Microbiol.">
        <title>Zhongshania antarctica gen. nov., sp. nov. and Zhongshania guokunii sp. nov., gammaproteobacteria respectively isolated from coastal attached (fast) ice and surface seawater of the Antarctic.</title>
        <authorList>
            <person name="Li H.J."/>
            <person name="Zhang X.Y."/>
            <person name="Chen C.X."/>
            <person name="Zhang Y.J."/>
            <person name="Gao Z.M."/>
            <person name="Yu Y."/>
            <person name="Chen X.L."/>
            <person name="Chen B."/>
            <person name="Zhang Y.Z."/>
        </authorList>
    </citation>
    <scope>NUCLEOTIDE SEQUENCE [LARGE SCALE GENOMIC DNA]</scope>
    <source>
        <strain evidence="2 3">R06B22</strain>
    </source>
</reference>
<name>A0ABV3TR74_9GAMM</name>
<dbReference type="RefSeq" id="WP_368374225.1">
    <property type="nucleotide sequence ID" value="NZ_JBFRYB010000001.1"/>
</dbReference>
<keyword evidence="3" id="KW-1185">Reference proteome</keyword>
<organism evidence="2 3">
    <name type="scientific">Zhongshania arctica</name>
    <dbReference type="NCBI Taxonomy" id="3238302"/>
    <lineage>
        <taxon>Bacteria</taxon>
        <taxon>Pseudomonadati</taxon>
        <taxon>Pseudomonadota</taxon>
        <taxon>Gammaproteobacteria</taxon>
        <taxon>Cellvibrionales</taxon>
        <taxon>Spongiibacteraceae</taxon>
        <taxon>Zhongshania</taxon>
    </lineage>
</organism>
<comment type="caution">
    <text evidence="2">The sequence shown here is derived from an EMBL/GenBank/DDBJ whole genome shotgun (WGS) entry which is preliminary data.</text>
</comment>
<dbReference type="Proteomes" id="UP001557484">
    <property type="component" value="Unassembled WGS sequence"/>
</dbReference>
<protein>
    <recommendedName>
        <fullName evidence="4">Lipocalin-like domain-containing protein</fullName>
    </recommendedName>
</protein>
<feature type="signal peptide" evidence="1">
    <location>
        <begin position="1"/>
        <end position="20"/>
    </location>
</feature>
<dbReference type="PROSITE" id="PS51257">
    <property type="entry name" value="PROKAR_LIPOPROTEIN"/>
    <property type="match status" value="1"/>
</dbReference>
<keyword evidence="1" id="KW-0732">Signal</keyword>
<dbReference type="EMBL" id="JBFRYB010000001">
    <property type="protein sequence ID" value="MEX1664099.1"/>
    <property type="molecule type" value="Genomic_DNA"/>
</dbReference>
<accession>A0ABV3TR74</accession>
<evidence type="ECO:0000313" key="3">
    <source>
        <dbReference type="Proteomes" id="UP001557484"/>
    </source>
</evidence>
<gene>
    <name evidence="2" type="ORF">AB4875_01300</name>
</gene>
<proteinExistence type="predicted"/>
<evidence type="ECO:0000313" key="2">
    <source>
        <dbReference type="EMBL" id="MEX1664099.1"/>
    </source>
</evidence>
<feature type="chain" id="PRO_5045925333" description="Lipocalin-like domain-containing protein" evidence="1">
    <location>
        <begin position="21"/>
        <end position="193"/>
    </location>
</feature>